<dbReference type="EMBL" id="JAWDJX010000005">
    <property type="protein sequence ID" value="KAK3056757.1"/>
    <property type="molecule type" value="Genomic_DNA"/>
</dbReference>
<evidence type="ECO:0000256" key="5">
    <source>
        <dbReference type="ARBA" id="ARBA00023295"/>
    </source>
</evidence>
<comment type="caution">
    <text evidence="7">The sequence shown here is derived from an EMBL/GenBank/DDBJ whole genome shotgun (WGS) entry which is preliminary data.</text>
</comment>
<keyword evidence="4 6" id="KW-0378">Hydrolase</keyword>
<dbReference type="EC" id="3.2.1.89" evidence="3 6"/>
<dbReference type="AlphaFoldDB" id="A0AAJ0GFY2"/>
<dbReference type="InterPro" id="IPR011683">
    <property type="entry name" value="Glyco_hydro_53"/>
</dbReference>
<evidence type="ECO:0000256" key="6">
    <source>
        <dbReference type="RuleBase" id="RU361192"/>
    </source>
</evidence>
<evidence type="ECO:0000256" key="3">
    <source>
        <dbReference type="ARBA" id="ARBA00012556"/>
    </source>
</evidence>
<reference evidence="7" key="1">
    <citation type="submission" date="2023-04" db="EMBL/GenBank/DDBJ databases">
        <title>Black Yeasts Isolated from many extreme environments.</title>
        <authorList>
            <person name="Coleine C."/>
            <person name="Stajich J.E."/>
            <person name="Selbmann L."/>
        </authorList>
    </citation>
    <scope>NUCLEOTIDE SEQUENCE</scope>
    <source>
        <strain evidence="7">CCFEE 5312</strain>
    </source>
</reference>
<organism evidence="7 8">
    <name type="scientific">Extremus antarcticus</name>
    <dbReference type="NCBI Taxonomy" id="702011"/>
    <lineage>
        <taxon>Eukaryota</taxon>
        <taxon>Fungi</taxon>
        <taxon>Dikarya</taxon>
        <taxon>Ascomycota</taxon>
        <taxon>Pezizomycotina</taxon>
        <taxon>Dothideomycetes</taxon>
        <taxon>Dothideomycetidae</taxon>
        <taxon>Mycosphaerellales</taxon>
        <taxon>Extremaceae</taxon>
        <taxon>Extremus</taxon>
    </lineage>
</organism>
<dbReference type="Pfam" id="PF07745">
    <property type="entry name" value="Glyco_hydro_53"/>
    <property type="match status" value="1"/>
</dbReference>
<protein>
    <recommendedName>
        <fullName evidence="3 6">Arabinogalactan endo-beta-1,4-galactanase</fullName>
        <ecNumber evidence="3 6">3.2.1.89</ecNumber>
    </recommendedName>
</protein>
<evidence type="ECO:0000256" key="2">
    <source>
        <dbReference type="ARBA" id="ARBA00010687"/>
    </source>
</evidence>
<sequence>MFSEIGIALWSALLATSLATGPSSYQDGVSFYKGFDLSSLNIQEDGGAIYKDTSKNNATRPAEAILEGMNTVRLRLWVHPVVPFDDGYYETYNLQYVTTLAKRFHSQGYHIYLDYHFSDYWADPQKQYQPKEWPTTLKPLAKTLRNYVSRTMKSLSDAGVDLSIVSLGNEIRDGMLWPLGRVYPFTESEAERVANFSNLATLYSAARKGVDDAVSAGVHKPLVMIHIDNGYNLTLQENWFGALTSAGVATSEWDIFGFSMYPFYGTDATLKNLKTTLNAIAGRYKKPIHVVETDWPNQCSGPDAPELSEPSIPVSAKGQIEWVQDIAKVLKQVPNGLGQGLNYWEPAWLNLTSLGSACQSAILFTPDWSEFPKVTGYSLPSAKMMALI</sequence>
<dbReference type="PANTHER" id="PTHR34983:SF1">
    <property type="entry name" value="ARABINOGALACTAN ENDO-BETA-1,4-GALACTANASE A"/>
    <property type="match status" value="1"/>
</dbReference>
<proteinExistence type="inferred from homology"/>
<evidence type="ECO:0000256" key="4">
    <source>
        <dbReference type="ARBA" id="ARBA00022801"/>
    </source>
</evidence>
<name>A0AAJ0GFY2_9PEZI</name>
<evidence type="ECO:0000313" key="7">
    <source>
        <dbReference type="EMBL" id="KAK3056757.1"/>
    </source>
</evidence>
<feature type="signal peptide" evidence="6">
    <location>
        <begin position="1"/>
        <end position="19"/>
    </location>
</feature>
<keyword evidence="6" id="KW-0732">Signal</keyword>
<gene>
    <name evidence="7" type="ORF">LTR09_002550</name>
</gene>
<dbReference type="Proteomes" id="UP001271007">
    <property type="component" value="Unassembled WGS sequence"/>
</dbReference>
<dbReference type="InterPro" id="IPR017853">
    <property type="entry name" value="GH"/>
</dbReference>
<evidence type="ECO:0000256" key="1">
    <source>
        <dbReference type="ARBA" id="ARBA00001695"/>
    </source>
</evidence>
<keyword evidence="8" id="KW-1185">Reference proteome</keyword>
<evidence type="ECO:0000313" key="8">
    <source>
        <dbReference type="Proteomes" id="UP001271007"/>
    </source>
</evidence>
<comment type="catalytic activity">
    <reaction evidence="1 6">
        <text>The enzyme specifically hydrolyzes (1-&gt;4)-beta-D-galactosidic linkages in type I arabinogalactans.</text>
        <dbReference type="EC" id="3.2.1.89"/>
    </reaction>
</comment>
<feature type="chain" id="PRO_5042317912" description="Arabinogalactan endo-beta-1,4-galactanase" evidence="6">
    <location>
        <begin position="20"/>
        <end position="388"/>
    </location>
</feature>
<dbReference type="SUPFAM" id="SSF51445">
    <property type="entry name" value="(Trans)glycosidases"/>
    <property type="match status" value="1"/>
</dbReference>
<dbReference type="PANTHER" id="PTHR34983">
    <property type="entry name" value="ARABINOGALACTAN ENDO-BETA-1,4-GALACTANASE A"/>
    <property type="match status" value="1"/>
</dbReference>
<accession>A0AAJ0GFY2</accession>
<keyword evidence="5 6" id="KW-0326">Glycosidase</keyword>
<dbReference type="Gene3D" id="3.20.20.80">
    <property type="entry name" value="Glycosidases"/>
    <property type="match status" value="1"/>
</dbReference>
<comment type="similarity">
    <text evidence="2 6">Belongs to the glycosyl hydrolase 53 family.</text>
</comment>
<dbReference type="GO" id="GO:0031218">
    <property type="term" value="F:arabinogalactan endo-1,4-beta-galactosidase activity"/>
    <property type="evidence" value="ECO:0007669"/>
    <property type="project" value="UniProtKB-EC"/>
</dbReference>
<dbReference type="GO" id="GO:0015926">
    <property type="term" value="F:glucosidase activity"/>
    <property type="evidence" value="ECO:0007669"/>
    <property type="project" value="InterPro"/>
</dbReference>
<dbReference type="GO" id="GO:0045490">
    <property type="term" value="P:pectin catabolic process"/>
    <property type="evidence" value="ECO:0007669"/>
    <property type="project" value="TreeGrafter"/>
</dbReference>